<dbReference type="InterPro" id="IPR001387">
    <property type="entry name" value="Cro/C1-type_HTH"/>
</dbReference>
<dbReference type="EMBL" id="JAGSMN010000215">
    <property type="protein sequence ID" value="MBR7673510.1"/>
    <property type="molecule type" value="Genomic_DNA"/>
</dbReference>
<reference evidence="2" key="1">
    <citation type="submission" date="2021-04" db="EMBL/GenBank/DDBJ databases">
        <title>Sequencing of actinobacteria type strains.</title>
        <authorList>
            <person name="Nguyen G.-S."/>
            <person name="Wentzel A."/>
        </authorList>
    </citation>
    <scope>NUCLEOTIDE SEQUENCE</scope>
    <source>
        <strain evidence="2">DSM 42095</strain>
    </source>
</reference>
<sequence length="404" mass="43434">MEAGRIGRRIAYWRERRGFTQADFGRYMGQTKRWVQELEGGRRQGDPRLSVLIRASEILRVPLEQLLIDGPPDPPPATTPPVEIVGVIDSIYQRLPESAPLPTMEQMRNRLVYCCAAYQACHFTALGRDLPTLIKQAQRAVDLAGPEAMEAHALHSRVLQLTASLLHKYGASTAITAGIVADRALAAAKAAGSPVAIGAASRQVARSLAHQQQPAAAAAFAVDAARSLGPDLTSGGPEGLSTLGMLYLVAATATSTAQRSLNVVERASGYIAQAAEAADQQGVDLNADWTMFGPTNVLLHRVDVAARFEDGWSALEAADEIDAVAFDGMARERKAQHLITMARASLLTRRKNAAVESLLEAARIAPEEVIGRQTTMELVKDVLRAVPMPSEKLRELGRQCGLPA</sequence>
<dbReference type="GO" id="GO:0003677">
    <property type="term" value="F:DNA binding"/>
    <property type="evidence" value="ECO:0007669"/>
    <property type="project" value="InterPro"/>
</dbReference>
<name>A0A8T4IPZ5_9ACTN</name>
<dbReference type="Proteomes" id="UP000675554">
    <property type="component" value="Unassembled WGS sequence"/>
</dbReference>
<keyword evidence="3" id="KW-1185">Reference proteome</keyword>
<evidence type="ECO:0000259" key="1">
    <source>
        <dbReference type="PROSITE" id="PS50943"/>
    </source>
</evidence>
<dbReference type="SMART" id="SM00530">
    <property type="entry name" value="HTH_XRE"/>
    <property type="match status" value="1"/>
</dbReference>
<dbReference type="CDD" id="cd00093">
    <property type="entry name" value="HTH_XRE"/>
    <property type="match status" value="1"/>
</dbReference>
<organism evidence="2 3">
    <name type="scientific">Streptomyces daliensis</name>
    <dbReference type="NCBI Taxonomy" id="299421"/>
    <lineage>
        <taxon>Bacteria</taxon>
        <taxon>Bacillati</taxon>
        <taxon>Actinomycetota</taxon>
        <taxon>Actinomycetes</taxon>
        <taxon>Kitasatosporales</taxon>
        <taxon>Streptomycetaceae</taxon>
        <taxon>Streptomyces</taxon>
    </lineage>
</organism>
<accession>A0A8T4IPZ5</accession>
<dbReference type="SUPFAM" id="SSF47413">
    <property type="entry name" value="lambda repressor-like DNA-binding domains"/>
    <property type="match status" value="1"/>
</dbReference>
<protein>
    <submittedName>
        <fullName evidence="2">Helix-turn-helix transcriptional regulator</fullName>
    </submittedName>
</protein>
<dbReference type="PROSITE" id="PS50943">
    <property type="entry name" value="HTH_CROC1"/>
    <property type="match status" value="1"/>
</dbReference>
<feature type="domain" description="HTH cro/C1-type" evidence="1">
    <location>
        <begin position="10"/>
        <end position="66"/>
    </location>
</feature>
<gene>
    <name evidence="2" type="ORF">KDA82_10860</name>
</gene>
<comment type="caution">
    <text evidence="2">The sequence shown here is derived from an EMBL/GenBank/DDBJ whole genome shotgun (WGS) entry which is preliminary data.</text>
</comment>
<dbReference type="AlphaFoldDB" id="A0A8T4IPZ5"/>
<evidence type="ECO:0000313" key="2">
    <source>
        <dbReference type="EMBL" id="MBR7673510.1"/>
    </source>
</evidence>
<dbReference type="InterPro" id="IPR010982">
    <property type="entry name" value="Lambda_DNA-bd_dom_sf"/>
</dbReference>
<proteinExistence type="predicted"/>
<evidence type="ECO:0000313" key="3">
    <source>
        <dbReference type="Proteomes" id="UP000675554"/>
    </source>
</evidence>
<dbReference type="Gene3D" id="1.10.260.40">
    <property type="entry name" value="lambda repressor-like DNA-binding domains"/>
    <property type="match status" value="1"/>
</dbReference>